<evidence type="ECO:0000256" key="2">
    <source>
        <dbReference type="ARBA" id="ARBA00001936"/>
    </source>
</evidence>
<evidence type="ECO:0000256" key="8">
    <source>
        <dbReference type="ARBA" id="ARBA00022801"/>
    </source>
</evidence>
<evidence type="ECO:0000256" key="5">
    <source>
        <dbReference type="ARBA" id="ARBA00012029"/>
    </source>
</evidence>
<keyword evidence="9" id="KW-0460">Magnesium</keyword>
<dbReference type="Pfam" id="PF21315">
    <property type="entry name" value="FAN1_HTH"/>
    <property type="match status" value="1"/>
</dbReference>
<organism evidence="12 13">
    <name type="scientific">Vibrio eleionomae</name>
    <dbReference type="NCBI Taxonomy" id="2653505"/>
    <lineage>
        <taxon>Bacteria</taxon>
        <taxon>Pseudomonadati</taxon>
        <taxon>Pseudomonadota</taxon>
        <taxon>Gammaproteobacteria</taxon>
        <taxon>Vibrionales</taxon>
        <taxon>Vibrionaceae</taxon>
        <taxon>Vibrio</taxon>
    </lineage>
</organism>
<dbReference type="GO" id="GO:0003676">
    <property type="term" value="F:nucleic acid binding"/>
    <property type="evidence" value="ECO:0007669"/>
    <property type="project" value="InterPro"/>
</dbReference>
<evidence type="ECO:0000256" key="7">
    <source>
        <dbReference type="ARBA" id="ARBA00022723"/>
    </source>
</evidence>
<dbReference type="PANTHER" id="PTHR15749:SF4">
    <property type="entry name" value="FANCONI-ASSOCIATED NUCLEASE 1"/>
    <property type="match status" value="1"/>
</dbReference>
<protein>
    <recommendedName>
        <fullName evidence="5">phosphodiesterase I</fullName>
        <ecNumber evidence="5">3.1.4.1</ecNumber>
    </recommendedName>
</protein>
<reference evidence="12 13" key="1">
    <citation type="submission" date="2019-10" db="EMBL/GenBank/DDBJ databases">
        <title>Vibrio sp. nov. isolated from a shrimp pond.</title>
        <authorList>
            <person name="Gomez-Gil B."/>
            <person name="Enciso-Ibarra J."/>
            <person name="Enciso-Ibarra K."/>
            <person name="Bolan-Mejia C."/>
        </authorList>
    </citation>
    <scope>NUCLEOTIDE SEQUENCE [LARGE SCALE GENOMIC DNA]</scope>
    <source>
        <strain evidence="12 13">CAIM 722</strain>
    </source>
</reference>
<evidence type="ECO:0000256" key="10">
    <source>
        <dbReference type="ARBA" id="ARBA00023211"/>
    </source>
</evidence>
<dbReference type="AlphaFoldDB" id="A0A7X4LPR2"/>
<evidence type="ECO:0000313" key="13">
    <source>
        <dbReference type="Proteomes" id="UP000462621"/>
    </source>
</evidence>
<dbReference type="Pfam" id="PF08774">
    <property type="entry name" value="VRR_NUC"/>
    <property type="match status" value="1"/>
</dbReference>
<dbReference type="Proteomes" id="UP000462621">
    <property type="component" value="Unassembled WGS sequence"/>
</dbReference>
<evidence type="ECO:0000256" key="4">
    <source>
        <dbReference type="ARBA" id="ARBA00005533"/>
    </source>
</evidence>
<comment type="catalytic activity">
    <reaction evidence="1">
        <text>Hydrolytically removes 5'-nucleotides successively from the 3'-hydroxy termini of 3'-hydroxy-terminated oligonucleotides.</text>
        <dbReference type="EC" id="3.1.4.1"/>
    </reaction>
</comment>
<dbReference type="InterPro" id="IPR033315">
    <property type="entry name" value="Fan1-like"/>
</dbReference>
<keyword evidence="8" id="KW-0378">Hydrolase</keyword>
<dbReference type="SMART" id="SM00990">
    <property type="entry name" value="VRR_NUC"/>
    <property type="match status" value="1"/>
</dbReference>
<dbReference type="Gene3D" id="3.40.1350.10">
    <property type="match status" value="1"/>
</dbReference>
<evidence type="ECO:0000256" key="6">
    <source>
        <dbReference type="ARBA" id="ARBA00022722"/>
    </source>
</evidence>
<evidence type="ECO:0000256" key="3">
    <source>
        <dbReference type="ARBA" id="ARBA00001946"/>
    </source>
</evidence>
<dbReference type="InterPro" id="IPR011856">
    <property type="entry name" value="tRNA_endonuc-like_dom_sf"/>
</dbReference>
<keyword evidence="7" id="KW-0479">Metal-binding</keyword>
<evidence type="ECO:0000259" key="11">
    <source>
        <dbReference type="SMART" id="SM00990"/>
    </source>
</evidence>
<proteinExistence type="inferred from homology"/>
<evidence type="ECO:0000313" key="12">
    <source>
        <dbReference type="EMBL" id="MZI95356.1"/>
    </source>
</evidence>
<comment type="cofactor">
    <cofactor evidence="3">
        <name>Mg(2+)</name>
        <dbReference type="ChEBI" id="CHEBI:18420"/>
    </cofactor>
</comment>
<dbReference type="GO" id="GO:0004528">
    <property type="term" value="F:phosphodiesterase I activity"/>
    <property type="evidence" value="ECO:0007669"/>
    <property type="project" value="UniProtKB-EC"/>
</dbReference>
<comment type="cofactor">
    <cofactor evidence="2">
        <name>Mn(2+)</name>
        <dbReference type="ChEBI" id="CHEBI:29035"/>
    </cofactor>
</comment>
<dbReference type="EC" id="3.1.4.1" evidence="5"/>
<gene>
    <name evidence="12" type="ORF">F9817_19460</name>
</gene>
<keyword evidence="10" id="KW-0464">Manganese</keyword>
<dbReference type="EMBL" id="WEKT01000053">
    <property type="protein sequence ID" value="MZI95356.1"/>
    <property type="molecule type" value="Genomic_DNA"/>
</dbReference>
<dbReference type="InterPro" id="IPR014883">
    <property type="entry name" value="VRR_NUC"/>
</dbReference>
<feature type="domain" description="VRR-NUC" evidence="11">
    <location>
        <begin position="438"/>
        <end position="543"/>
    </location>
</feature>
<dbReference type="GO" id="GO:0046872">
    <property type="term" value="F:metal ion binding"/>
    <property type="evidence" value="ECO:0007669"/>
    <property type="project" value="UniProtKB-KW"/>
</dbReference>
<accession>A0A7X4LPR2</accession>
<comment type="similarity">
    <text evidence="4">Belongs to the FAN1 family.</text>
</comment>
<evidence type="ECO:0000256" key="1">
    <source>
        <dbReference type="ARBA" id="ARBA00000983"/>
    </source>
</evidence>
<evidence type="ECO:0000256" key="9">
    <source>
        <dbReference type="ARBA" id="ARBA00022842"/>
    </source>
</evidence>
<dbReference type="PANTHER" id="PTHR15749">
    <property type="entry name" value="FANCONI-ASSOCIATED NUCLEASE 1"/>
    <property type="match status" value="1"/>
</dbReference>
<name>A0A7X4LPR2_9VIBR</name>
<dbReference type="RefSeq" id="WP_161157838.1">
    <property type="nucleotide sequence ID" value="NZ_WEKT01000053.1"/>
</dbReference>
<sequence length="546" mass="64290">MKREAPAIELTPDYYLDNFLRLIEHAHEWYVDLLTEQERDWITTFLSLNHDAQCLLVRLLSRKGEWFRSDKLNYTEIGDINGELHALQAAGLVALNPHIDEVTLSETLLTKPEILARHPTLSRSARKEQWLATLQQKQEAGLLAQMPAYPFILIRLLNAEIIEVLLVLFFGNARQDLSQFVLEDLGLNRFEPYTLSRERRFFTERESLEELRVIAQIQHQYWLLNKPTLTSITSLVNMIPSKASHRHVERKRQRVINLLARELEHCGDYQQALYWFSQSELVPSRERRARIHDKLGDIAEYENIVTDMLIDPQDQQELEVAQRLHQKVIRYRGGKVTRTAKPAYIERHIELDLTQCRVELAVKAYLEQQGYRVYYLENHFLNTLLGLTLWPALFAPIEGAFINRYQHRPLDLYHEDFVDKRQELIDQSLQALKEHGVLSLMTRWQEKWGTSNPLIYWSGFDETLFELVEQAIPRDILIELMLVQLKDLRLFKSGMPDLIAFKDGKYEWIEVKGPGDKLQESQWRWIRIFKQLQIPFSVCHVSAKND</sequence>
<dbReference type="GO" id="GO:0036297">
    <property type="term" value="P:interstrand cross-link repair"/>
    <property type="evidence" value="ECO:0007669"/>
    <property type="project" value="InterPro"/>
</dbReference>
<comment type="caution">
    <text evidence="12">The sequence shown here is derived from an EMBL/GenBank/DDBJ whole genome shotgun (WGS) entry which is preliminary data.</text>
</comment>
<keyword evidence="6" id="KW-0540">Nuclease</keyword>
<keyword evidence="13" id="KW-1185">Reference proteome</keyword>
<dbReference type="InterPro" id="IPR049125">
    <property type="entry name" value="FAN1-like_WH"/>
</dbReference>